<dbReference type="InterPro" id="IPR002498">
    <property type="entry name" value="PInositol-4-P-4/5-kinase_core"/>
</dbReference>
<evidence type="ECO:0000313" key="4">
    <source>
        <dbReference type="EMBL" id="GFQ89205.1"/>
    </source>
</evidence>
<gene>
    <name evidence="4" type="primary">PIP5K1C</name>
    <name evidence="4" type="ORF">TNCT_159181</name>
</gene>
<evidence type="ECO:0000256" key="2">
    <source>
        <dbReference type="SAM" id="MobiDB-lite"/>
    </source>
</evidence>
<keyword evidence="5" id="KW-1185">Reference proteome</keyword>
<feature type="compositionally biased region" description="Low complexity" evidence="2">
    <location>
        <begin position="647"/>
        <end position="657"/>
    </location>
</feature>
<dbReference type="EMBL" id="BMAO01023519">
    <property type="protein sequence ID" value="GFQ89205.1"/>
    <property type="molecule type" value="Genomic_DNA"/>
</dbReference>
<organism evidence="4 5">
    <name type="scientific">Trichonephila clavata</name>
    <name type="common">Joro spider</name>
    <name type="synonym">Nephila clavata</name>
    <dbReference type="NCBI Taxonomy" id="2740835"/>
    <lineage>
        <taxon>Eukaryota</taxon>
        <taxon>Metazoa</taxon>
        <taxon>Ecdysozoa</taxon>
        <taxon>Arthropoda</taxon>
        <taxon>Chelicerata</taxon>
        <taxon>Arachnida</taxon>
        <taxon>Araneae</taxon>
        <taxon>Araneomorphae</taxon>
        <taxon>Entelegynae</taxon>
        <taxon>Araneoidea</taxon>
        <taxon>Nephilidae</taxon>
        <taxon>Trichonephila</taxon>
    </lineage>
</organism>
<feature type="region of interest" description="Disordered" evidence="2">
    <location>
        <begin position="637"/>
        <end position="696"/>
    </location>
</feature>
<dbReference type="OrthoDB" id="70770at2759"/>
<dbReference type="GO" id="GO:0016308">
    <property type="term" value="F:1-phosphatidylinositol-4-phosphate 5-kinase activity"/>
    <property type="evidence" value="ECO:0007669"/>
    <property type="project" value="TreeGrafter"/>
</dbReference>
<dbReference type="CDD" id="cd17301">
    <property type="entry name" value="PIPKc_PIP5KI"/>
    <property type="match status" value="1"/>
</dbReference>
<comment type="caution">
    <text evidence="4">The sequence shown here is derived from an EMBL/GenBank/DDBJ whole genome shotgun (WGS) entry which is preliminary data.</text>
</comment>
<reference evidence="4" key="1">
    <citation type="submission" date="2020-07" db="EMBL/GenBank/DDBJ databases">
        <title>Multicomponent nature underlies the extraordinary mechanical properties of spider dragline silk.</title>
        <authorList>
            <person name="Kono N."/>
            <person name="Nakamura H."/>
            <person name="Mori M."/>
            <person name="Yoshida Y."/>
            <person name="Ohtoshi R."/>
            <person name="Malay A.D."/>
            <person name="Moran D.A.P."/>
            <person name="Tomita M."/>
            <person name="Numata K."/>
            <person name="Arakawa K."/>
        </authorList>
    </citation>
    <scope>NUCLEOTIDE SEQUENCE</scope>
</reference>
<evidence type="ECO:0000259" key="3">
    <source>
        <dbReference type="PROSITE" id="PS51455"/>
    </source>
</evidence>
<feature type="compositionally biased region" description="Basic and acidic residues" evidence="2">
    <location>
        <begin position="39"/>
        <end position="54"/>
    </location>
</feature>
<feature type="compositionally biased region" description="Basic and acidic residues" evidence="2">
    <location>
        <begin position="373"/>
        <end position="391"/>
    </location>
</feature>
<feature type="compositionally biased region" description="Low complexity" evidence="2">
    <location>
        <begin position="559"/>
        <end position="577"/>
    </location>
</feature>
<dbReference type="PANTHER" id="PTHR23086">
    <property type="entry name" value="PHOSPHATIDYLINOSITOL-4-PHOSPHATE 5-KINASE"/>
    <property type="match status" value="1"/>
</dbReference>
<dbReference type="InterPro" id="IPR027484">
    <property type="entry name" value="PInositol-4-P-5-kinase_N"/>
</dbReference>
<keyword evidence="1" id="KW-0067">ATP-binding</keyword>
<dbReference type="PANTHER" id="PTHR23086:SF101">
    <property type="entry name" value="LP03320P-RELATED"/>
    <property type="match status" value="1"/>
</dbReference>
<keyword evidence="1" id="KW-0808">Transferase</keyword>
<feature type="compositionally biased region" description="Low complexity" evidence="2">
    <location>
        <begin position="75"/>
        <end position="86"/>
    </location>
</feature>
<keyword evidence="1" id="KW-0547">Nucleotide-binding</keyword>
<dbReference type="SMART" id="SM00330">
    <property type="entry name" value="PIPKc"/>
    <property type="match status" value="1"/>
</dbReference>
<protein>
    <submittedName>
        <fullName evidence="4">Phosphatidylinositol 4-phosphate 5-kinase type-1 gamma</fullName>
    </submittedName>
</protein>
<dbReference type="Pfam" id="PF01504">
    <property type="entry name" value="PIP5K"/>
    <property type="match status" value="1"/>
</dbReference>
<evidence type="ECO:0000256" key="1">
    <source>
        <dbReference type="PROSITE-ProRule" id="PRU00781"/>
    </source>
</evidence>
<feature type="compositionally biased region" description="Low complexity" evidence="2">
    <location>
        <begin position="608"/>
        <end position="618"/>
    </location>
</feature>
<dbReference type="SUPFAM" id="SSF56104">
    <property type="entry name" value="SAICAR synthase-like"/>
    <property type="match status" value="1"/>
</dbReference>
<name>A0A8X6J2X7_TRICU</name>
<dbReference type="InterPro" id="IPR023610">
    <property type="entry name" value="PInositol-4/5-P-5/4-kinase"/>
</dbReference>
<feature type="region of interest" description="Disordered" evidence="2">
    <location>
        <begin position="524"/>
        <end position="618"/>
    </location>
</feature>
<feature type="compositionally biased region" description="Polar residues" evidence="2">
    <location>
        <begin position="670"/>
        <end position="689"/>
    </location>
</feature>
<dbReference type="GO" id="GO:0005886">
    <property type="term" value="C:plasma membrane"/>
    <property type="evidence" value="ECO:0007669"/>
    <property type="project" value="TreeGrafter"/>
</dbReference>
<feature type="compositionally biased region" description="Polar residues" evidence="2">
    <location>
        <begin position="7"/>
        <end position="32"/>
    </location>
</feature>
<dbReference type="Gene3D" id="3.30.800.10">
    <property type="entry name" value="Phosphatidylinositol Phosphate Kinase II Beta"/>
    <property type="match status" value="1"/>
</dbReference>
<evidence type="ECO:0000313" key="5">
    <source>
        <dbReference type="Proteomes" id="UP000887116"/>
    </source>
</evidence>
<feature type="compositionally biased region" description="Polar residues" evidence="2">
    <location>
        <begin position="395"/>
        <end position="404"/>
    </location>
</feature>
<proteinExistence type="predicted"/>
<feature type="domain" description="PIPK" evidence="3">
    <location>
        <begin position="117"/>
        <end position="512"/>
    </location>
</feature>
<accession>A0A8X6J2X7</accession>
<dbReference type="Gene3D" id="3.30.810.10">
    <property type="entry name" value="2-Layer Sandwich"/>
    <property type="match status" value="1"/>
</dbReference>
<dbReference type="InterPro" id="IPR027483">
    <property type="entry name" value="PInositol-4-P-4/5-kinase_C_sf"/>
</dbReference>
<feature type="region of interest" description="Disordered" evidence="2">
    <location>
        <begin position="1"/>
        <end position="100"/>
    </location>
</feature>
<sequence>MDKPNASEKTINETVAQQKTSTVSDNNTSNAVTEQSTDSDSKTTSEDMRPEKKAKPPPLDVSAAQELQQQAMAGPKTPTSTSPVTPGLALDRRKAKKRKIGHRRINEEGQITYKKIQTSQIMGSIQLGISCAISSLASKPERDLLIQDFTIVETNTYPKNGSISTPAHRFNEFTFKTYSPVAFRYFRHLFGIETADFLLSLCHYPLIELTNPGASGSIFYLTEDDEFIIKTVQHKEAEFLTKLLPGYYMNLNQNPRTLLPKFYGLYCYQCFGKNVRLIVMNNLLPSYITMHEKYDLKGSTYKRKASKSEREKSSPTYKDLDFMERHSEGILLEAETYNALIKTITRDCRVLESFKIMDYSLLVGIHNLDLAKKEKKEQRRKKKEEDGKISDESESASPTLVSSGKTEAGLVRSKSINKTRIAAFSTAIESIQAEVDMPEEDEDVPPGGIPAKNSKGENLLLFMGIIDILQSYHLKKKLEHTFKSMLHDGDTVSVHRPSFYAQRFLQFMSNTVFKKMPSALKHVPSKRKISSVKKVPPSTNSDLPPKLPLENDYPHGDDSATPVPTSFPSTFTESETANVTGDLKDNLSWSPVRDRQQPSANTDPIPPRVLSLRSSTSSVSRTEVVRSSLSQCTIQTESTGDCMSEASSSSTSGLGSTVPAVAYTPPHSIEGSTPTHTEGTPSFTESSASGDAACPTTPVKVMKKSLDSILSLGETEL</sequence>
<dbReference type="Proteomes" id="UP000887116">
    <property type="component" value="Unassembled WGS sequence"/>
</dbReference>
<feature type="region of interest" description="Disordered" evidence="2">
    <location>
        <begin position="373"/>
        <end position="404"/>
    </location>
</feature>
<dbReference type="AlphaFoldDB" id="A0A8X6J2X7"/>
<dbReference type="PROSITE" id="PS51455">
    <property type="entry name" value="PIPK"/>
    <property type="match status" value="1"/>
</dbReference>
<dbReference type="GO" id="GO:0046854">
    <property type="term" value="P:phosphatidylinositol phosphate biosynthetic process"/>
    <property type="evidence" value="ECO:0007669"/>
    <property type="project" value="TreeGrafter"/>
</dbReference>
<dbReference type="GO" id="GO:0005524">
    <property type="term" value="F:ATP binding"/>
    <property type="evidence" value="ECO:0007669"/>
    <property type="project" value="UniProtKB-UniRule"/>
</dbReference>
<keyword evidence="1" id="KW-0418">Kinase</keyword>